<organism evidence="2 3">
    <name type="scientific">Cercopithifilaria johnstoni</name>
    <dbReference type="NCBI Taxonomy" id="2874296"/>
    <lineage>
        <taxon>Eukaryota</taxon>
        <taxon>Metazoa</taxon>
        <taxon>Ecdysozoa</taxon>
        <taxon>Nematoda</taxon>
        <taxon>Chromadorea</taxon>
        <taxon>Rhabditida</taxon>
        <taxon>Spirurina</taxon>
        <taxon>Spiruromorpha</taxon>
        <taxon>Filarioidea</taxon>
        <taxon>Onchocercidae</taxon>
        <taxon>Cercopithifilaria</taxon>
    </lineage>
</organism>
<gene>
    <name evidence="2" type="ORF">CJOHNSTONI_LOCUS2442</name>
</gene>
<proteinExistence type="predicted"/>
<feature type="compositionally biased region" description="Basic and acidic residues" evidence="1">
    <location>
        <begin position="99"/>
        <end position="113"/>
    </location>
</feature>
<sequence>MHKASNSGRFRSPDGLKSSVFKAIRNVGTIAGNDSENIQCPFARIDDELEIADFRIFGNNEMNEEQKPMKKSQEKSRNEEEEELVEVKVEQLKRRRNKEGKGEGEEVDREKDVKEDEWMVLPGKRRRGKWTYPWYPLRNRKTGL</sequence>
<dbReference type="AlphaFoldDB" id="A0A8J2LXZ7"/>
<accession>A0A8J2LXZ7</accession>
<dbReference type="EMBL" id="CAKAEH010000870">
    <property type="protein sequence ID" value="CAG9532101.1"/>
    <property type="molecule type" value="Genomic_DNA"/>
</dbReference>
<comment type="caution">
    <text evidence="2">The sequence shown here is derived from an EMBL/GenBank/DDBJ whole genome shotgun (WGS) entry which is preliminary data.</text>
</comment>
<dbReference type="Proteomes" id="UP000746747">
    <property type="component" value="Unassembled WGS sequence"/>
</dbReference>
<reference evidence="2" key="1">
    <citation type="submission" date="2021-09" db="EMBL/GenBank/DDBJ databases">
        <authorList>
            <consortium name="Pathogen Informatics"/>
        </authorList>
    </citation>
    <scope>NUCLEOTIDE SEQUENCE</scope>
</reference>
<name>A0A8J2LXZ7_9BILA</name>
<evidence type="ECO:0000313" key="3">
    <source>
        <dbReference type="Proteomes" id="UP000746747"/>
    </source>
</evidence>
<keyword evidence="3" id="KW-1185">Reference proteome</keyword>
<dbReference type="OrthoDB" id="5854025at2759"/>
<feature type="region of interest" description="Disordered" evidence="1">
    <location>
        <begin position="59"/>
        <end position="113"/>
    </location>
</feature>
<protein>
    <submittedName>
        <fullName evidence="2">Uncharacterized protein</fullName>
    </submittedName>
</protein>
<evidence type="ECO:0000313" key="2">
    <source>
        <dbReference type="EMBL" id="CAG9532101.1"/>
    </source>
</evidence>
<evidence type="ECO:0000256" key="1">
    <source>
        <dbReference type="SAM" id="MobiDB-lite"/>
    </source>
</evidence>
<feature type="compositionally biased region" description="Basic and acidic residues" evidence="1">
    <location>
        <begin position="64"/>
        <end position="78"/>
    </location>
</feature>